<feature type="domain" description="IDEAL" evidence="1">
    <location>
        <begin position="45"/>
        <end position="64"/>
    </location>
</feature>
<protein>
    <submittedName>
        <fullName evidence="2">IDEAL domain-containing protein</fullName>
    </submittedName>
</protein>
<sequence length="64" mass="7183">MFDSILKAAIALAIQEGLLVEEDGVLLSPTTINLVNEIQEMNRQHLIDMALANNDRELFMQLTN</sequence>
<accession>A0ABU5NRG4</accession>
<dbReference type="Pfam" id="PF08858">
    <property type="entry name" value="IDEAL"/>
    <property type="match status" value="1"/>
</dbReference>
<gene>
    <name evidence="2" type="ORF">U6C28_20345</name>
</gene>
<reference evidence="2 3" key="1">
    <citation type="submission" date="2023-12" db="EMBL/GenBank/DDBJ databases">
        <title>Genome comparison identifies genes involved in endophytic behavior of Lysinibacillus irui and provides insights into its role as a plant-growth promoting bacterium.</title>
        <authorList>
            <person name="Hilario S."/>
            <person name="Matos I."/>
            <person name="Goncalves M.F.M."/>
            <person name="Pardo C.A."/>
            <person name="Santos M.J."/>
        </authorList>
    </citation>
    <scope>NUCLEOTIDE SEQUENCE [LARGE SCALE GENOMIC DNA]</scope>
    <source>
        <strain evidence="2 3">B3</strain>
    </source>
</reference>
<dbReference type="EMBL" id="JAXUIA010000016">
    <property type="protein sequence ID" value="MEA0978652.1"/>
    <property type="molecule type" value="Genomic_DNA"/>
</dbReference>
<dbReference type="InterPro" id="IPR014957">
    <property type="entry name" value="IDEAL_dom"/>
</dbReference>
<keyword evidence="3" id="KW-1185">Reference proteome</keyword>
<comment type="caution">
    <text evidence="2">The sequence shown here is derived from an EMBL/GenBank/DDBJ whole genome shotgun (WGS) entry which is preliminary data.</text>
</comment>
<dbReference type="InterPro" id="IPR027393">
    <property type="entry name" value="Virus_scaffolding_prot_C"/>
</dbReference>
<organism evidence="2 3">
    <name type="scientific">Lysinibacillus irui</name>
    <dbReference type="NCBI Taxonomy" id="2998077"/>
    <lineage>
        <taxon>Bacteria</taxon>
        <taxon>Bacillati</taxon>
        <taxon>Bacillota</taxon>
        <taxon>Bacilli</taxon>
        <taxon>Bacillales</taxon>
        <taxon>Bacillaceae</taxon>
        <taxon>Lysinibacillus</taxon>
    </lineage>
</organism>
<dbReference type="Gene3D" id="4.10.810.10">
    <property type="entry name" value="Virus Scaffolding Protein, Chain A"/>
    <property type="match status" value="1"/>
</dbReference>
<evidence type="ECO:0000313" key="3">
    <source>
        <dbReference type="Proteomes" id="UP001289615"/>
    </source>
</evidence>
<dbReference type="Proteomes" id="UP001289615">
    <property type="component" value="Unassembled WGS sequence"/>
</dbReference>
<name>A0ABU5NRG4_9BACI</name>
<evidence type="ECO:0000259" key="1">
    <source>
        <dbReference type="Pfam" id="PF08858"/>
    </source>
</evidence>
<evidence type="ECO:0000313" key="2">
    <source>
        <dbReference type="EMBL" id="MEA0978652.1"/>
    </source>
</evidence>
<dbReference type="RefSeq" id="WP_322611468.1">
    <property type="nucleotide sequence ID" value="NZ_JAXLNX010000009.1"/>
</dbReference>
<proteinExistence type="predicted"/>